<comment type="caution">
    <text evidence="1">The sequence shown here is derived from an EMBL/GenBank/DDBJ whole genome shotgun (WGS) entry which is preliminary data.</text>
</comment>
<keyword evidence="2" id="KW-1185">Reference proteome</keyword>
<evidence type="ECO:0000313" key="1">
    <source>
        <dbReference type="EMBL" id="KAH3687689.1"/>
    </source>
</evidence>
<sequence length="136" mass="15012">MDLFFLPDFLGLESSIEDEEEVCFLFVGELLADLDFGLNPFFLSGLDKAIRFLSVSTLLYFFKDGAIFFIGDVVISAELSDSSFSGFRDVLNLKSFLLTEDLPGDLERGLNSVLELFSLSDSESGPSSASSSKFSW</sequence>
<protein>
    <submittedName>
        <fullName evidence="1">Uncharacterized protein</fullName>
    </submittedName>
</protein>
<organism evidence="1 2">
    <name type="scientific">Wickerhamomyces pijperi</name>
    <name type="common">Yeast</name>
    <name type="synonym">Pichia pijperi</name>
    <dbReference type="NCBI Taxonomy" id="599730"/>
    <lineage>
        <taxon>Eukaryota</taxon>
        <taxon>Fungi</taxon>
        <taxon>Dikarya</taxon>
        <taxon>Ascomycota</taxon>
        <taxon>Saccharomycotina</taxon>
        <taxon>Saccharomycetes</taxon>
        <taxon>Phaffomycetales</taxon>
        <taxon>Wickerhamomycetaceae</taxon>
        <taxon>Wickerhamomyces</taxon>
    </lineage>
</organism>
<gene>
    <name evidence="1" type="ORF">WICPIJ_001312</name>
</gene>
<reference evidence="1" key="1">
    <citation type="journal article" date="2021" name="Open Biol.">
        <title>Shared evolutionary footprints suggest mitochondrial oxidative damage underlies multiple complex I losses in fungi.</title>
        <authorList>
            <person name="Schikora-Tamarit M.A."/>
            <person name="Marcet-Houben M."/>
            <person name="Nosek J."/>
            <person name="Gabaldon T."/>
        </authorList>
    </citation>
    <scope>NUCLEOTIDE SEQUENCE</scope>
    <source>
        <strain evidence="1">CBS2887</strain>
    </source>
</reference>
<accession>A0A9P8QDX6</accession>
<dbReference type="Proteomes" id="UP000774326">
    <property type="component" value="Unassembled WGS sequence"/>
</dbReference>
<dbReference type="AlphaFoldDB" id="A0A9P8QDX6"/>
<evidence type="ECO:0000313" key="2">
    <source>
        <dbReference type="Proteomes" id="UP000774326"/>
    </source>
</evidence>
<proteinExistence type="predicted"/>
<name>A0A9P8QDX6_WICPI</name>
<dbReference type="EMBL" id="JAEUBG010000665">
    <property type="protein sequence ID" value="KAH3687689.1"/>
    <property type="molecule type" value="Genomic_DNA"/>
</dbReference>
<reference evidence="1" key="2">
    <citation type="submission" date="2021-01" db="EMBL/GenBank/DDBJ databases">
        <authorList>
            <person name="Schikora-Tamarit M.A."/>
        </authorList>
    </citation>
    <scope>NUCLEOTIDE SEQUENCE</scope>
    <source>
        <strain evidence="1">CBS2887</strain>
    </source>
</reference>